<dbReference type="InParanoid" id="H2XUI2"/>
<accession>H2XUI2</accession>
<reference evidence="1" key="2">
    <citation type="submission" date="2025-08" db="UniProtKB">
        <authorList>
            <consortium name="Ensembl"/>
        </authorList>
    </citation>
    <scope>IDENTIFICATION</scope>
</reference>
<reference evidence="1" key="3">
    <citation type="submission" date="2025-09" db="UniProtKB">
        <authorList>
            <consortium name="Ensembl"/>
        </authorList>
    </citation>
    <scope>IDENTIFICATION</scope>
</reference>
<organism evidence="1 2">
    <name type="scientific">Ciona intestinalis</name>
    <name type="common">Transparent sea squirt</name>
    <name type="synonym">Ascidia intestinalis</name>
    <dbReference type="NCBI Taxonomy" id="7719"/>
    <lineage>
        <taxon>Eukaryota</taxon>
        <taxon>Metazoa</taxon>
        <taxon>Chordata</taxon>
        <taxon>Tunicata</taxon>
        <taxon>Ascidiacea</taxon>
        <taxon>Phlebobranchia</taxon>
        <taxon>Cionidae</taxon>
        <taxon>Ciona</taxon>
    </lineage>
</organism>
<dbReference type="HOGENOM" id="CLU_3191015_0_0_1"/>
<dbReference type="Ensembl" id="ENSCINT00000030973.1">
    <property type="protein sequence ID" value="ENSCINP00000033316.1"/>
    <property type="gene ID" value="ENSCING00000019691.1"/>
</dbReference>
<protein>
    <submittedName>
        <fullName evidence="1">Uncharacterized protein</fullName>
    </submittedName>
</protein>
<evidence type="ECO:0000313" key="2">
    <source>
        <dbReference type="Proteomes" id="UP000008144"/>
    </source>
</evidence>
<reference evidence="2" key="1">
    <citation type="journal article" date="2002" name="Science">
        <title>The draft genome of Ciona intestinalis: insights into chordate and vertebrate origins.</title>
        <authorList>
            <person name="Dehal P."/>
            <person name="Satou Y."/>
            <person name="Campbell R.K."/>
            <person name="Chapman J."/>
            <person name="Degnan B."/>
            <person name="De Tomaso A."/>
            <person name="Davidson B."/>
            <person name="Di Gregorio A."/>
            <person name="Gelpke M."/>
            <person name="Goodstein D.M."/>
            <person name="Harafuji N."/>
            <person name="Hastings K.E."/>
            <person name="Ho I."/>
            <person name="Hotta K."/>
            <person name="Huang W."/>
            <person name="Kawashima T."/>
            <person name="Lemaire P."/>
            <person name="Martinez D."/>
            <person name="Meinertzhagen I.A."/>
            <person name="Necula S."/>
            <person name="Nonaka M."/>
            <person name="Putnam N."/>
            <person name="Rash S."/>
            <person name="Saiga H."/>
            <person name="Satake M."/>
            <person name="Terry A."/>
            <person name="Yamada L."/>
            <person name="Wang H.G."/>
            <person name="Awazu S."/>
            <person name="Azumi K."/>
            <person name="Boore J."/>
            <person name="Branno M."/>
            <person name="Chin-Bow S."/>
            <person name="DeSantis R."/>
            <person name="Doyle S."/>
            <person name="Francino P."/>
            <person name="Keys D.N."/>
            <person name="Haga S."/>
            <person name="Hayashi H."/>
            <person name="Hino K."/>
            <person name="Imai K.S."/>
            <person name="Inaba K."/>
            <person name="Kano S."/>
            <person name="Kobayashi K."/>
            <person name="Kobayashi M."/>
            <person name="Lee B.I."/>
            <person name="Makabe K.W."/>
            <person name="Manohar C."/>
            <person name="Matassi G."/>
            <person name="Medina M."/>
            <person name="Mochizuki Y."/>
            <person name="Mount S."/>
            <person name="Morishita T."/>
            <person name="Miura S."/>
            <person name="Nakayama A."/>
            <person name="Nishizaka S."/>
            <person name="Nomoto H."/>
            <person name="Ohta F."/>
            <person name="Oishi K."/>
            <person name="Rigoutsos I."/>
            <person name="Sano M."/>
            <person name="Sasaki A."/>
            <person name="Sasakura Y."/>
            <person name="Shoguchi E."/>
            <person name="Shin-i T."/>
            <person name="Spagnuolo A."/>
            <person name="Stainier D."/>
            <person name="Suzuki M.M."/>
            <person name="Tassy O."/>
            <person name="Takatori N."/>
            <person name="Tokuoka M."/>
            <person name="Yagi K."/>
            <person name="Yoshizaki F."/>
            <person name="Wada S."/>
            <person name="Zhang C."/>
            <person name="Hyatt P.D."/>
            <person name="Larimer F."/>
            <person name="Detter C."/>
            <person name="Doggett N."/>
            <person name="Glavina T."/>
            <person name="Hawkins T."/>
            <person name="Richardson P."/>
            <person name="Lucas S."/>
            <person name="Kohara Y."/>
            <person name="Levine M."/>
            <person name="Satoh N."/>
            <person name="Rokhsar D.S."/>
        </authorList>
    </citation>
    <scope>NUCLEOTIDE SEQUENCE [LARGE SCALE GENOMIC DNA]</scope>
</reference>
<keyword evidence="2" id="KW-1185">Reference proteome</keyword>
<name>H2XUI2_CIOIN</name>
<dbReference type="AlphaFoldDB" id="H2XUI2"/>
<sequence length="46" mass="5516">MAFTSKYSLHLLAWFLNEIKMNNAIFIFKQIFNSYCSKGVYAENRY</sequence>
<proteinExistence type="predicted"/>
<dbReference type="Proteomes" id="UP000008144">
    <property type="component" value="Unassembled WGS sequence"/>
</dbReference>
<evidence type="ECO:0000313" key="1">
    <source>
        <dbReference type="Ensembl" id="ENSCINP00000033316.1"/>
    </source>
</evidence>